<dbReference type="Proteomes" id="UP001596115">
    <property type="component" value="Unassembled WGS sequence"/>
</dbReference>
<feature type="domain" description="NADPH-dependent FMN reductase-like" evidence="5">
    <location>
        <begin position="9"/>
        <end position="152"/>
    </location>
</feature>
<keyword evidence="3" id="KW-0288">FMN</keyword>
<evidence type="ECO:0000259" key="5">
    <source>
        <dbReference type="Pfam" id="PF03358"/>
    </source>
</evidence>
<dbReference type="Pfam" id="PF03358">
    <property type="entry name" value="FMN_red"/>
    <property type="match status" value="1"/>
</dbReference>
<dbReference type="InterPro" id="IPR019912">
    <property type="entry name" value="FMN_Rdtase_MsuE-like"/>
</dbReference>
<accession>A0ABW1N2P8</accession>
<dbReference type="EC" id="1.5.1.-" evidence="6"/>
<evidence type="ECO:0000313" key="6">
    <source>
        <dbReference type="EMBL" id="MFC6068187.1"/>
    </source>
</evidence>
<proteinExistence type="inferred from homology"/>
<keyword evidence="4 6" id="KW-0560">Oxidoreductase</keyword>
<comment type="similarity">
    <text evidence="1">Belongs to the SsuE family.</text>
</comment>
<dbReference type="InterPro" id="IPR005025">
    <property type="entry name" value="FMN_Rdtase-like_dom"/>
</dbReference>
<name>A0ABW1N2P8_9GAMM</name>
<dbReference type="Gene3D" id="3.40.50.360">
    <property type="match status" value="1"/>
</dbReference>
<dbReference type="PANTHER" id="PTHR43408">
    <property type="entry name" value="FMN REDUCTASE (NADPH)"/>
    <property type="match status" value="1"/>
</dbReference>
<evidence type="ECO:0000256" key="3">
    <source>
        <dbReference type="ARBA" id="ARBA00022643"/>
    </source>
</evidence>
<dbReference type="RefSeq" id="WP_049455203.1">
    <property type="nucleotide sequence ID" value="NZ_JAWISR010000001.1"/>
</dbReference>
<evidence type="ECO:0000256" key="4">
    <source>
        <dbReference type="ARBA" id="ARBA00023002"/>
    </source>
</evidence>
<sequence>MLSPAHPLRIVAVSGGLQRPSRAATLAEHLLDLIGEDIHCEQRLIELGELAPQLAGALWRSQVPDAVERQLAAVEQADVLVVATPVYRGSYTGLFKHFFDFIHQDALVDTPILLAATGGSERHALVIDHQLRPLFSFFQARTLPLGVYATDRDFAEGRVHDEALIQRARLAVQRALPLLALSHRAAPAIAETAAIL</sequence>
<dbReference type="SUPFAM" id="SSF52218">
    <property type="entry name" value="Flavoproteins"/>
    <property type="match status" value="1"/>
</dbReference>
<evidence type="ECO:0000256" key="1">
    <source>
        <dbReference type="ARBA" id="ARBA00005990"/>
    </source>
</evidence>
<reference evidence="6 7" key="1">
    <citation type="submission" date="2024-09" db="EMBL/GenBank/DDBJ databases">
        <title>Whole genome analysis of Stenotrophomonas geniculata MK-1, and its biological control impact on peanut foliage fungus diseases.</title>
        <authorList>
            <person name="Ahsan T."/>
        </authorList>
    </citation>
    <scope>NUCLEOTIDE SEQUENCE [LARGE SCALE GENOMIC DNA]</scope>
    <source>
        <strain evidence="6 7">MK-1</strain>
    </source>
</reference>
<dbReference type="InterPro" id="IPR029039">
    <property type="entry name" value="Flavoprotein-like_sf"/>
</dbReference>
<dbReference type="EMBL" id="JBHRFL010000001">
    <property type="protein sequence ID" value="MFC6068187.1"/>
    <property type="molecule type" value="Genomic_DNA"/>
</dbReference>
<organism evidence="6 7">
    <name type="scientific">Stenotrophomonas geniculata</name>
    <dbReference type="NCBI Taxonomy" id="86188"/>
    <lineage>
        <taxon>Bacteria</taxon>
        <taxon>Pseudomonadati</taxon>
        <taxon>Pseudomonadota</taxon>
        <taxon>Gammaproteobacteria</taxon>
        <taxon>Lysobacterales</taxon>
        <taxon>Lysobacteraceae</taxon>
        <taxon>Stenotrophomonas</taxon>
    </lineage>
</organism>
<comment type="caution">
    <text evidence="6">The sequence shown here is derived from an EMBL/GenBank/DDBJ whole genome shotgun (WGS) entry which is preliminary data.</text>
</comment>
<dbReference type="GO" id="GO:0016491">
    <property type="term" value="F:oxidoreductase activity"/>
    <property type="evidence" value="ECO:0007669"/>
    <property type="project" value="UniProtKB-KW"/>
</dbReference>
<keyword evidence="2" id="KW-0285">Flavoprotein</keyword>
<evidence type="ECO:0000313" key="7">
    <source>
        <dbReference type="Proteomes" id="UP001596115"/>
    </source>
</evidence>
<keyword evidence="7" id="KW-1185">Reference proteome</keyword>
<gene>
    <name evidence="6" type="primary">msuE</name>
    <name evidence="6" type="ORF">ACFLLB_01230</name>
</gene>
<dbReference type="InterPro" id="IPR051814">
    <property type="entry name" value="NAD(P)H-dep_FMN_reductase"/>
</dbReference>
<protein>
    <submittedName>
        <fullName evidence="6">FMN reductase</fullName>
        <ecNumber evidence="6">1.5.1.-</ecNumber>
    </submittedName>
</protein>
<evidence type="ECO:0000256" key="2">
    <source>
        <dbReference type="ARBA" id="ARBA00022630"/>
    </source>
</evidence>
<dbReference type="NCBIfam" id="TIGR03566">
    <property type="entry name" value="FMN_reduc_MsuE"/>
    <property type="match status" value="1"/>
</dbReference>
<dbReference type="PANTHER" id="PTHR43408:SF2">
    <property type="entry name" value="FMN REDUCTASE (NADPH)"/>
    <property type="match status" value="1"/>
</dbReference>